<feature type="domain" description="TonB C-terminal" evidence="11">
    <location>
        <begin position="50"/>
        <end position="140"/>
    </location>
</feature>
<evidence type="ECO:0000256" key="9">
    <source>
        <dbReference type="ARBA" id="ARBA00023136"/>
    </source>
</evidence>
<dbReference type="InterPro" id="IPR006260">
    <property type="entry name" value="TonB/TolA_C"/>
</dbReference>
<dbReference type="RefSeq" id="WP_305009798.1">
    <property type="nucleotide sequence ID" value="NZ_JAUQSX010000001.1"/>
</dbReference>
<keyword evidence="8" id="KW-1133">Transmembrane helix</keyword>
<keyword evidence="5" id="KW-0997">Cell inner membrane</keyword>
<evidence type="ECO:0000256" key="6">
    <source>
        <dbReference type="ARBA" id="ARBA00022692"/>
    </source>
</evidence>
<evidence type="ECO:0000313" key="12">
    <source>
        <dbReference type="EMBL" id="MDO7845120.1"/>
    </source>
</evidence>
<reference evidence="12" key="1">
    <citation type="submission" date="2023-07" db="EMBL/GenBank/DDBJ databases">
        <authorList>
            <person name="Kim M.K."/>
        </authorList>
    </citation>
    <scope>NUCLEOTIDE SEQUENCE</scope>
    <source>
        <strain evidence="12">M29</strain>
    </source>
</reference>
<evidence type="ECO:0000256" key="3">
    <source>
        <dbReference type="ARBA" id="ARBA00022448"/>
    </source>
</evidence>
<evidence type="ECO:0000256" key="5">
    <source>
        <dbReference type="ARBA" id="ARBA00022519"/>
    </source>
</evidence>
<dbReference type="PROSITE" id="PS52015">
    <property type="entry name" value="TONB_CTD"/>
    <property type="match status" value="1"/>
</dbReference>
<keyword evidence="10" id="KW-0732">Signal</keyword>
<dbReference type="EMBL" id="JAUQSX010000001">
    <property type="protein sequence ID" value="MDO7845120.1"/>
    <property type="molecule type" value="Genomic_DNA"/>
</dbReference>
<evidence type="ECO:0000256" key="8">
    <source>
        <dbReference type="ARBA" id="ARBA00022989"/>
    </source>
</evidence>
<evidence type="ECO:0000256" key="2">
    <source>
        <dbReference type="ARBA" id="ARBA00006555"/>
    </source>
</evidence>
<dbReference type="Pfam" id="PF03544">
    <property type="entry name" value="TonB_C"/>
    <property type="match status" value="1"/>
</dbReference>
<keyword evidence="4" id="KW-1003">Cell membrane</keyword>
<dbReference type="Proteomes" id="UP001167796">
    <property type="component" value="Unassembled WGS sequence"/>
</dbReference>
<protein>
    <submittedName>
        <fullName evidence="12">TonB family protein</fullName>
    </submittedName>
</protein>
<gene>
    <name evidence="12" type="ORF">Q5H92_02040</name>
</gene>
<feature type="signal peptide" evidence="10">
    <location>
        <begin position="1"/>
        <end position="20"/>
    </location>
</feature>
<dbReference type="InterPro" id="IPR037682">
    <property type="entry name" value="TonB_C"/>
</dbReference>
<dbReference type="Gene3D" id="3.30.1150.10">
    <property type="match status" value="1"/>
</dbReference>
<keyword evidence="7" id="KW-0653">Protein transport</keyword>
<dbReference type="PANTHER" id="PTHR33446">
    <property type="entry name" value="PROTEIN TONB-RELATED"/>
    <property type="match status" value="1"/>
</dbReference>
<accession>A0ABT9A7D8</accession>
<dbReference type="SUPFAM" id="SSF74653">
    <property type="entry name" value="TolA/TonB C-terminal domain"/>
    <property type="match status" value="1"/>
</dbReference>
<evidence type="ECO:0000313" key="13">
    <source>
        <dbReference type="Proteomes" id="UP001167796"/>
    </source>
</evidence>
<proteinExistence type="inferred from homology"/>
<comment type="similarity">
    <text evidence="2">Belongs to the TonB family.</text>
</comment>
<keyword evidence="6" id="KW-0812">Transmembrane</keyword>
<organism evidence="12 13">
    <name type="scientific">Hymenobacter mellowenesis</name>
    <dbReference type="NCBI Taxonomy" id="3063995"/>
    <lineage>
        <taxon>Bacteria</taxon>
        <taxon>Pseudomonadati</taxon>
        <taxon>Bacteroidota</taxon>
        <taxon>Cytophagia</taxon>
        <taxon>Cytophagales</taxon>
        <taxon>Hymenobacteraceae</taxon>
        <taxon>Hymenobacter</taxon>
    </lineage>
</organism>
<dbReference type="InterPro" id="IPR051045">
    <property type="entry name" value="TonB-dependent_transducer"/>
</dbReference>
<evidence type="ECO:0000256" key="1">
    <source>
        <dbReference type="ARBA" id="ARBA00004383"/>
    </source>
</evidence>
<evidence type="ECO:0000256" key="7">
    <source>
        <dbReference type="ARBA" id="ARBA00022927"/>
    </source>
</evidence>
<keyword evidence="13" id="KW-1185">Reference proteome</keyword>
<evidence type="ECO:0000259" key="11">
    <source>
        <dbReference type="PROSITE" id="PS52015"/>
    </source>
</evidence>
<evidence type="ECO:0000256" key="10">
    <source>
        <dbReference type="SAM" id="SignalP"/>
    </source>
</evidence>
<feature type="chain" id="PRO_5046942463" evidence="10">
    <location>
        <begin position="21"/>
        <end position="140"/>
    </location>
</feature>
<sequence>MTHRWLILLAAALATGLARGQTSKAAFSTSPSVTKVYTYVEQMPEPPGGGGNAAMVTLIQKGIRIPLFHGNYPESSRVVVGFTVTEAGQVRNVRIHKSIDARVDSAVVHAVRALPRFTPGRQQGRAVSVSFRMPITFCWQ</sequence>
<dbReference type="PANTHER" id="PTHR33446:SF2">
    <property type="entry name" value="PROTEIN TONB"/>
    <property type="match status" value="1"/>
</dbReference>
<dbReference type="NCBIfam" id="TIGR01352">
    <property type="entry name" value="tonB_Cterm"/>
    <property type="match status" value="1"/>
</dbReference>
<keyword evidence="9" id="KW-0472">Membrane</keyword>
<keyword evidence="3" id="KW-0813">Transport</keyword>
<comment type="caution">
    <text evidence="12">The sequence shown here is derived from an EMBL/GenBank/DDBJ whole genome shotgun (WGS) entry which is preliminary data.</text>
</comment>
<name>A0ABT9A7D8_9BACT</name>
<evidence type="ECO:0000256" key="4">
    <source>
        <dbReference type="ARBA" id="ARBA00022475"/>
    </source>
</evidence>
<comment type="subcellular location">
    <subcellularLocation>
        <location evidence="1">Cell inner membrane</location>
        <topology evidence="1">Single-pass membrane protein</topology>
        <orientation evidence="1">Periplasmic side</orientation>
    </subcellularLocation>
</comment>